<evidence type="ECO:0000256" key="7">
    <source>
        <dbReference type="ARBA" id="ARBA00022741"/>
    </source>
</evidence>
<protein>
    <submittedName>
        <fullName evidence="14">Peptide/nickel transport system permease protein</fullName>
    </submittedName>
</protein>
<keyword evidence="4 11" id="KW-0813">Transport</keyword>
<feature type="transmembrane region" description="Helical" evidence="11">
    <location>
        <begin position="126"/>
        <end position="147"/>
    </location>
</feature>
<keyword evidence="9 11" id="KW-1133">Transmembrane helix</keyword>
<feature type="domain" description="ABC transporter" evidence="12">
    <location>
        <begin position="322"/>
        <end position="573"/>
    </location>
</feature>
<dbReference type="Gene3D" id="1.10.3720.10">
    <property type="entry name" value="MetI-like"/>
    <property type="match status" value="1"/>
</dbReference>
<evidence type="ECO:0000256" key="3">
    <source>
        <dbReference type="ARBA" id="ARBA00005417"/>
    </source>
</evidence>
<evidence type="ECO:0000256" key="9">
    <source>
        <dbReference type="ARBA" id="ARBA00022989"/>
    </source>
</evidence>
<evidence type="ECO:0000256" key="1">
    <source>
        <dbReference type="ARBA" id="ARBA00004417"/>
    </source>
</evidence>
<comment type="similarity">
    <text evidence="3">Belongs to the ABC transporter superfamily.</text>
</comment>
<dbReference type="Pfam" id="PF08352">
    <property type="entry name" value="oligo_HPY"/>
    <property type="match status" value="1"/>
</dbReference>
<dbReference type="InterPro" id="IPR003439">
    <property type="entry name" value="ABC_transporter-like_ATP-bd"/>
</dbReference>
<dbReference type="EMBL" id="FXBL01000004">
    <property type="protein sequence ID" value="SMH55888.1"/>
    <property type="molecule type" value="Genomic_DNA"/>
</dbReference>
<dbReference type="InterPro" id="IPR050388">
    <property type="entry name" value="ABC_Ni/Peptide_Import"/>
</dbReference>
<feature type="transmembrane region" description="Helical" evidence="11">
    <location>
        <begin position="20"/>
        <end position="44"/>
    </location>
</feature>
<dbReference type="InterPro" id="IPR017871">
    <property type="entry name" value="ABC_transporter-like_CS"/>
</dbReference>
<dbReference type="Pfam" id="PF00528">
    <property type="entry name" value="BPD_transp_1"/>
    <property type="match status" value="1"/>
</dbReference>
<feature type="transmembrane region" description="Helical" evidence="11">
    <location>
        <begin position="89"/>
        <end position="114"/>
    </location>
</feature>
<dbReference type="PANTHER" id="PTHR43297">
    <property type="entry name" value="OLIGOPEPTIDE TRANSPORT ATP-BINDING PROTEIN APPD"/>
    <property type="match status" value="1"/>
</dbReference>
<dbReference type="AlphaFoldDB" id="A0A1X7PV16"/>
<evidence type="ECO:0000256" key="8">
    <source>
        <dbReference type="ARBA" id="ARBA00022840"/>
    </source>
</evidence>
<feature type="domain" description="ABC transmembrane type-1" evidence="13">
    <location>
        <begin position="87"/>
        <end position="276"/>
    </location>
</feature>
<dbReference type="Pfam" id="PF12911">
    <property type="entry name" value="OppC_N"/>
    <property type="match status" value="1"/>
</dbReference>
<dbReference type="SUPFAM" id="SSF52540">
    <property type="entry name" value="P-loop containing nucleoside triphosphate hydrolases"/>
    <property type="match status" value="1"/>
</dbReference>
<evidence type="ECO:0000256" key="11">
    <source>
        <dbReference type="RuleBase" id="RU363032"/>
    </source>
</evidence>
<keyword evidence="5" id="KW-1003">Cell membrane</keyword>
<evidence type="ECO:0000256" key="2">
    <source>
        <dbReference type="ARBA" id="ARBA00004651"/>
    </source>
</evidence>
<dbReference type="PANTHER" id="PTHR43297:SF2">
    <property type="entry name" value="DIPEPTIDE TRANSPORT ATP-BINDING PROTEIN DPPD"/>
    <property type="match status" value="1"/>
</dbReference>
<dbReference type="InterPro" id="IPR027417">
    <property type="entry name" value="P-loop_NTPase"/>
</dbReference>
<keyword evidence="7" id="KW-0547">Nucleotide-binding</keyword>
<sequence>MSTPSNQTPATRPRRSRRLVGGSFAIVAVAGGVLALLVFLAIFADVIVPYDPLKQNLIQSLQGPSAQHWLGTDDLGRDVLSRLIYGCRIAVIAAAEGTSIAVLIGVPLGLFIGYRGGWWDWIVMRIVEAIVAIPGIMVAIVILTLLGTGLHKAMVALGILFSTSFLRLARGVVLAEREEVYVRSARVIGASDGRILLRHIFPNIAPPLIVQITLTVGAVLLAEAGLSFIGLGVQPPDASWGTMLSTAAAFMDLHWFLAIPPGIAIIATVLSVNLIGDVIRDSIGRGVAVAAKPQAPAPRAVAAVADFVPDSPLPPPRPDEVLRVEGLQVALSSAEGEGLPLISNLSLSIAKGETLGLVGESGSGKTLTGLAILGLTSVALRTTRGSIILNGRDLRALSPRQMEEVRGNEVAMVFQDPTTSLNPAFTVGSQIAEVLRAKKNLSQKAAWEQTVALIDRVGIPRPQERARAFPHELSGGMAQRIAIARALSCNPSLLIADEPTTALDVTVQQEILDLFRDLQEEFGMAILFVTHDLAVAADICDRISVMYAGEMVEMAEVGQLFARPRHPYTRGLLTAMPHASDRNPPLPTIRGSVPRPGAWPVGCRFSNRCDFRIAACDRHIPLTGADRLVRCIRAEELVLEAAS</sequence>
<evidence type="ECO:0000313" key="14">
    <source>
        <dbReference type="EMBL" id="SMH55888.1"/>
    </source>
</evidence>
<dbReference type="GO" id="GO:0016887">
    <property type="term" value="F:ATP hydrolysis activity"/>
    <property type="evidence" value="ECO:0007669"/>
    <property type="project" value="InterPro"/>
</dbReference>
<comment type="subcellular location">
    <subcellularLocation>
        <location evidence="1">Cell inner membrane</location>
        <topology evidence="1">Peripheral membrane protein</topology>
    </subcellularLocation>
    <subcellularLocation>
        <location evidence="2 11">Cell membrane</location>
        <topology evidence="2 11">Multi-pass membrane protein</topology>
    </subcellularLocation>
</comment>
<keyword evidence="15" id="KW-1185">Reference proteome</keyword>
<dbReference type="Proteomes" id="UP000193083">
    <property type="component" value="Unassembled WGS sequence"/>
</dbReference>
<evidence type="ECO:0000256" key="4">
    <source>
        <dbReference type="ARBA" id="ARBA00022448"/>
    </source>
</evidence>
<evidence type="ECO:0000259" key="13">
    <source>
        <dbReference type="PROSITE" id="PS50928"/>
    </source>
</evidence>
<dbReference type="InterPro" id="IPR013563">
    <property type="entry name" value="Oligopep_ABC_C"/>
</dbReference>
<dbReference type="PROSITE" id="PS00211">
    <property type="entry name" value="ABC_TRANSPORTER_1"/>
    <property type="match status" value="1"/>
</dbReference>
<keyword evidence="6 11" id="KW-0812">Transmembrane</keyword>
<dbReference type="GO" id="GO:0055085">
    <property type="term" value="P:transmembrane transport"/>
    <property type="evidence" value="ECO:0007669"/>
    <property type="project" value="InterPro"/>
</dbReference>
<proteinExistence type="inferred from homology"/>
<evidence type="ECO:0000259" key="12">
    <source>
        <dbReference type="PROSITE" id="PS50893"/>
    </source>
</evidence>
<feature type="transmembrane region" description="Helical" evidence="11">
    <location>
        <begin position="253"/>
        <end position="275"/>
    </location>
</feature>
<accession>A0A1X7PV16</accession>
<dbReference type="RefSeq" id="WP_085467000.1">
    <property type="nucleotide sequence ID" value="NZ_FXBL01000004.1"/>
</dbReference>
<dbReference type="InterPro" id="IPR035906">
    <property type="entry name" value="MetI-like_sf"/>
</dbReference>
<dbReference type="GO" id="GO:0005886">
    <property type="term" value="C:plasma membrane"/>
    <property type="evidence" value="ECO:0007669"/>
    <property type="project" value="UniProtKB-SubCell"/>
</dbReference>
<gene>
    <name evidence="14" type="ORF">SAMN02982922_5416</name>
</gene>
<reference evidence="14 15" key="1">
    <citation type="submission" date="2017-04" db="EMBL/GenBank/DDBJ databases">
        <authorList>
            <person name="Afonso C.L."/>
            <person name="Miller P.J."/>
            <person name="Scott M.A."/>
            <person name="Spackman E."/>
            <person name="Goraichik I."/>
            <person name="Dimitrov K.M."/>
            <person name="Suarez D.L."/>
            <person name="Swayne D.E."/>
        </authorList>
    </citation>
    <scope>NUCLEOTIDE SEQUENCE [LARGE SCALE GENOMIC DNA]</scope>
    <source>
        <strain evidence="14 15">B5P</strain>
    </source>
</reference>
<dbReference type="GO" id="GO:0005524">
    <property type="term" value="F:ATP binding"/>
    <property type="evidence" value="ECO:0007669"/>
    <property type="project" value="UniProtKB-KW"/>
</dbReference>
<dbReference type="SUPFAM" id="SSF161098">
    <property type="entry name" value="MetI-like"/>
    <property type="match status" value="1"/>
</dbReference>
<dbReference type="CDD" id="cd06261">
    <property type="entry name" value="TM_PBP2"/>
    <property type="match status" value="1"/>
</dbReference>
<evidence type="ECO:0000256" key="10">
    <source>
        <dbReference type="ARBA" id="ARBA00023136"/>
    </source>
</evidence>
<dbReference type="Gene3D" id="3.40.50.300">
    <property type="entry name" value="P-loop containing nucleotide triphosphate hydrolases"/>
    <property type="match status" value="1"/>
</dbReference>
<dbReference type="InterPro" id="IPR000515">
    <property type="entry name" value="MetI-like"/>
</dbReference>
<dbReference type="InterPro" id="IPR003593">
    <property type="entry name" value="AAA+_ATPase"/>
</dbReference>
<name>A0A1X7PV16_9HYPH</name>
<dbReference type="PROSITE" id="PS50893">
    <property type="entry name" value="ABC_TRANSPORTER_2"/>
    <property type="match status" value="1"/>
</dbReference>
<organism evidence="14 15">
    <name type="scientific">Mesorhizobium australicum</name>
    <dbReference type="NCBI Taxonomy" id="536018"/>
    <lineage>
        <taxon>Bacteria</taxon>
        <taxon>Pseudomonadati</taxon>
        <taxon>Pseudomonadota</taxon>
        <taxon>Alphaproteobacteria</taxon>
        <taxon>Hyphomicrobiales</taxon>
        <taxon>Phyllobacteriaceae</taxon>
        <taxon>Mesorhizobium</taxon>
    </lineage>
</organism>
<dbReference type="OrthoDB" id="9815712at2"/>
<dbReference type="GO" id="GO:0015833">
    <property type="term" value="P:peptide transport"/>
    <property type="evidence" value="ECO:0007669"/>
    <property type="project" value="InterPro"/>
</dbReference>
<dbReference type="PROSITE" id="PS50928">
    <property type="entry name" value="ABC_TM1"/>
    <property type="match status" value="1"/>
</dbReference>
<dbReference type="InterPro" id="IPR025966">
    <property type="entry name" value="OppC_N"/>
</dbReference>
<dbReference type="NCBIfam" id="TIGR01727">
    <property type="entry name" value="oligo_HPY"/>
    <property type="match status" value="1"/>
</dbReference>
<dbReference type="SMART" id="SM00382">
    <property type="entry name" value="AAA"/>
    <property type="match status" value="1"/>
</dbReference>
<feature type="transmembrane region" description="Helical" evidence="11">
    <location>
        <begin position="208"/>
        <end position="233"/>
    </location>
</feature>
<dbReference type="FunFam" id="3.40.50.300:FF:000016">
    <property type="entry name" value="Oligopeptide ABC transporter ATP-binding component"/>
    <property type="match status" value="1"/>
</dbReference>
<evidence type="ECO:0000313" key="15">
    <source>
        <dbReference type="Proteomes" id="UP000193083"/>
    </source>
</evidence>
<evidence type="ECO:0000256" key="5">
    <source>
        <dbReference type="ARBA" id="ARBA00022475"/>
    </source>
</evidence>
<keyword evidence="8" id="KW-0067">ATP-binding</keyword>
<dbReference type="Pfam" id="PF00005">
    <property type="entry name" value="ABC_tran"/>
    <property type="match status" value="1"/>
</dbReference>
<evidence type="ECO:0000256" key="6">
    <source>
        <dbReference type="ARBA" id="ARBA00022692"/>
    </source>
</evidence>
<dbReference type="CDD" id="cd03257">
    <property type="entry name" value="ABC_NikE_OppD_transporters"/>
    <property type="match status" value="1"/>
</dbReference>
<comment type="similarity">
    <text evidence="11">Belongs to the binding-protein-dependent transport system permease family.</text>
</comment>
<keyword evidence="10 11" id="KW-0472">Membrane</keyword>